<organism evidence="1 2">
    <name type="scientific">Nonlabens tegetincola</name>
    <dbReference type="NCBI Taxonomy" id="323273"/>
    <lineage>
        <taxon>Bacteria</taxon>
        <taxon>Pseudomonadati</taxon>
        <taxon>Bacteroidota</taxon>
        <taxon>Flavobacteriia</taxon>
        <taxon>Flavobacteriales</taxon>
        <taxon>Flavobacteriaceae</taxon>
        <taxon>Nonlabens</taxon>
    </lineage>
</organism>
<comment type="caution">
    <text evidence="1">The sequence shown here is derived from an EMBL/GenBank/DDBJ whole genome shotgun (WGS) entry which is preliminary data.</text>
</comment>
<evidence type="ECO:0000313" key="1">
    <source>
        <dbReference type="EMBL" id="GAK96832.1"/>
    </source>
</evidence>
<reference evidence="1" key="1">
    <citation type="journal article" date="2014" name="Genome Announc.">
        <title>Draft Genome Sequences of Marine Flavobacterium Nonlabens Strains NR17, NR24, NR27, NR32, NR33, and Ara13.</title>
        <authorList>
            <person name="Nakanishi M."/>
            <person name="Meirelles P."/>
            <person name="Suzuki R."/>
            <person name="Takatani N."/>
            <person name="Mino S."/>
            <person name="Suda W."/>
            <person name="Oshima K."/>
            <person name="Hattori M."/>
            <person name="Ohkuma M."/>
            <person name="Hosokawa M."/>
            <person name="Miyashita K."/>
            <person name="Thompson F.L."/>
            <person name="Niwa A."/>
            <person name="Sawabe T."/>
            <person name="Sawabe T."/>
        </authorList>
    </citation>
    <scope>NUCLEOTIDE SEQUENCE [LARGE SCALE GENOMIC DNA]</scope>
    <source>
        <strain evidence="1">JCM 19294</strain>
    </source>
</reference>
<dbReference type="Proteomes" id="UP000029221">
    <property type="component" value="Unassembled WGS sequence"/>
</dbReference>
<gene>
    <name evidence="1" type="ORF">JCM19294_1141</name>
</gene>
<sequence>MCTGALLIVIWHLPPLFGITDSKVYLSIIAGIISVDVVELFITKGAGWIEKFINKKFNFKEDESN</sequence>
<dbReference type="EMBL" id="BBML01000003">
    <property type="protein sequence ID" value="GAK96832.1"/>
    <property type="molecule type" value="Genomic_DNA"/>
</dbReference>
<accession>A0A090Q3Q7</accession>
<proteinExistence type="predicted"/>
<keyword evidence="2" id="KW-1185">Reference proteome</keyword>
<protein>
    <submittedName>
        <fullName evidence="1">Uncharacterized protein</fullName>
    </submittedName>
</protein>
<name>A0A090Q3Q7_9FLAO</name>
<dbReference type="AlphaFoldDB" id="A0A090Q3Q7"/>
<evidence type="ECO:0000313" key="2">
    <source>
        <dbReference type="Proteomes" id="UP000029221"/>
    </source>
</evidence>